<protein>
    <submittedName>
        <fullName evidence="4">Uncharacterized protein</fullName>
    </submittedName>
</protein>
<evidence type="ECO:0000313" key="4">
    <source>
        <dbReference type="EMBL" id="CAG5108497.1"/>
    </source>
</evidence>
<dbReference type="InterPro" id="IPR054090">
    <property type="entry name" value="Cep192_Spd-2-like_dom"/>
</dbReference>
<accession>A0A8J2N041</accession>
<dbReference type="PANTHER" id="PTHR16148:SF14">
    <property type="entry name" value="MYND-TYPE DOMAIN-CONTAINING PROTEIN"/>
    <property type="match status" value="1"/>
</dbReference>
<comment type="caution">
    <text evidence="4">The sequence shown here is derived from an EMBL/GenBank/DDBJ whole genome shotgun (WGS) entry which is preliminary data.</text>
</comment>
<reference evidence="4" key="1">
    <citation type="submission" date="2021-04" db="EMBL/GenBank/DDBJ databases">
        <authorList>
            <person name="Chebbi M.A.C M."/>
        </authorList>
    </citation>
    <scope>NUCLEOTIDE SEQUENCE</scope>
</reference>
<feature type="compositionally biased region" description="Acidic residues" evidence="1">
    <location>
        <begin position="569"/>
        <end position="581"/>
    </location>
</feature>
<dbReference type="Pfam" id="PF22073">
    <property type="entry name" value="Cep192_D4"/>
    <property type="match status" value="1"/>
</dbReference>
<evidence type="ECO:0000259" key="3">
    <source>
        <dbReference type="Pfam" id="PF22074"/>
    </source>
</evidence>
<feature type="compositionally biased region" description="Low complexity" evidence="1">
    <location>
        <begin position="1404"/>
        <end position="1416"/>
    </location>
</feature>
<evidence type="ECO:0000313" key="5">
    <source>
        <dbReference type="Proteomes" id="UP000786811"/>
    </source>
</evidence>
<dbReference type="OrthoDB" id="67059at2759"/>
<dbReference type="EMBL" id="CAJNRD030001124">
    <property type="protein sequence ID" value="CAG5108497.1"/>
    <property type="molecule type" value="Genomic_DNA"/>
</dbReference>
<feature type="region of interest" description="Disordered" evidence="1">
    <location>
        <begin position="1396"/>
        <end position="1419"/>
    </location>
</feature>
<feature type="region of interest" description="Disordered" evidence="1">
    <location>
        <begin position="862"/>
        <end position="890"/>
    </location>
</feature>
<feature type="region of interest" description="Disordered" evidence="1">
    <location>
        <begin position="556"/>
        <end position="583"/>
    </location>
</feature>
<dbReference type="GO" id="GO:0005730">
    <property type="term" value="C:nucleolus"/>
    <property type="evidence" value="ECO:0007669"/>
    <property type="project" value="TreeGrafter"/>
</dbReference>
<sequence>MQVNSESVNNSRCNASGNFVDTKSARDISNKQQQFDLEFADITLSNLRPPQASSTVERKVMGSTGTRFVPENSPINDYSNCWSERQSVDRLLTASAGESSLGLIDVSTHTNKENNVNIQNLSTTEEGKTSLPHQVSKFNSTAVSFEPTEFTGRSSIINEDGVTSILSSFKANNSNAYGFSFNSTAAELMEKFGNDDFLSGSQFDNKLLTDELSWRQNYDAIPPSATTTVPVASTNCVNNNNNNNNNNKNNNNNNNYNSKKEHLNLSCFSGIIGELDLSLASCATATSGGRKVSVGEYFKRKCDPLGQLSNSTISSTVDRPNFGLHSIRSPERIASYKSPVNGGEMASTLNGTVDVESESFSNNTMVNSCDETQLSKTSVADDLMSLSKIAQVLQSDELGGSPRRLIDQLLMLKKKQKSDNLSMLSSNTIMPGGGDTYTVLPARTSLPVMNSTPSTTLVADTADNDAGIKSNGLLFDNKSVNGVIKKDFDSFNDNKSHFNSDSDAAKALFPSTKDVVDASESYKNSKGIKIIKTSILSPAESPLSKYKLLNHNSMQNNIKQNNSSRNNDDVDDDDDDDDDDNNNALLENIRQCNDQYQQQNNMVVKQELDYTNYEKRVSEKISIGKNTRDLYKCLIGVPRDADIEIKNESDRWLICTFKLDQIQGNKSNVEIIVPSDQILIEPNESKTAKLMVNFLKVGDPVMASLSIQVMDMSTREIFTKQHMMCFIPTINDEFKNQDLTSIPPTTKVMGATANADCHREIELIDATPVLLKNNTNKYIRLKNKTNKMVNLSVAVEPFDKLPEDNFNIEPKNLTLQINEMSIVLIKYHSSTGIKLNDDRQAVIKIKTDGNIYSYSAVLIENEKENEDEKGRGKNREEKDKERESNKVGVDNENNDYCQRCNTPQRMMFTGASGTGGTRAGSVELGAGGDIVNDAGLSPSNNILSPASTASTGTTIVPRINLSGRNSPRSTISTTTSNTGGSRPPTAVTDDVIIPIKSTNSTLVWTTVKVGKYENREFTIRNIGSSKIKLQGVITDKDNCYKFLKDRDSSTNMTVTLQRMESKTFTVIFNPSSVGPAAGKITFTYFDKKQHQQQNNDNNNNNNKELSRPSRIIPLYGYGGYAKVCVGQALKIIGDQMWLPLGKLNSNGTLNTKIRLENTGDLSAYAKISLAPKAVYPSVESNWHIEPTEVILAPKEVQWITLRFRPRREDMALLRGATASGVRGGCGNSTGNVTDIATLTIMHGDEPTRWRIRRLYKKITQAEQDKKSKDSKDIFMSMVHQISKVITGEKSINNLNIIRDSVQDLGILCRQLSRHAITLTMEWDSDDTMSIYQDTDDYYYDDDDDSNESKLFQSLYSASEINNCTAITVTNENNSYYLPSASETRYLTDANYIMRANNNNQPIPSSSSASSSSASTSMRNPVTDVSIDVEADKNKQFTVSPLSVTLSPPILKHATVIITNMTSNNQPYRTKLLSHSEQLVSVVPSEGLIPARRGILVKIQSNNNNSVDKNIEAVLRIYTANEKRDLAIKILTAASAPYTWAGGASAHGRTRTQSGS</sequence>
<evidence type="ECO:0000259" key="2">
    <source>
        <dbReference type="Pfam" id="PF22073"/>
    </source>
</evidence>
<feature type="compositionally biased region" description="Low complexity" evidence="1">
    <location>
        <begin position="964"/>
        <end position="985"/>
    </location>
</feature>
<organism evidence="4 5">
    <name type="scientific">Cotesia congregata</name>
    <name type="common">Parasitoid wasp</name>
    <name type="synonym">Apanteles congregatus</name>
    <dbReference type="NCBI Taxonomy" id="51543"/>
    <lineage>
        <taxon>Eukaryota</taxon>
        <taxon>Metazoa</taxon>
        <taxon>Ecdysozoa</taxon>
        <taxon>Arthropoda</taxon>
        <taxon>Hexapoda</taxon>
        <taxon>Insecta</taxon>
        <taxon>Pterygota</taxon>
        <taxon>Neoptera</taxon>
        <taxon>Endopterygota</taxon>
        <taxon>Hymenoptera</taxon>
        <taxon>Apocrita</taxon>
        <taxon>Ichneumonoidea</taxon>
        <taxon>Braconidae</taxon>
        <taxon>Microgastrinae</taxon>
        <taxon>Cotesia</taxon>
    </lineage>
</organism>
<feature type="region of interest" description="Disordered" evidence="1">
    <location>
        <begin position="959"/>
        <end position="987"/>
    </location>
</feature>
<feature type="domain" description="Cep192/Spd-2-like" evidence="2">
    <location>
        <begin position="993"/>
        <end position="1119"/>
    </location>
</feature>
<name>A0A8J2N041_COTCN</name>
<dbReference type="GO" id="GO:0005654">
    <property type="term" value="C:nucleoplasm"/>
    <property type="evidence" value="ECO:0007669"/>
    <property type="project" value="TreeGrafter"/>
</dbReference>
<dbReference type="InterPro" id="IPR054091">
    <property type="entry name" value="Cep192-like_D5"/>
</dbReference>
<dbReference type="Gene3D" id="2.60.40.10">
    <property type="entry name" value="Immunoglobulins"/>
    <property type="match status" value="1"/>
</dbReference>
<keyword evidence="5" id="KW-1185">Reference proteome</keyword>
<dbReference type="Proteomes" id="UP000786811">
    <property type="component" value="Unassembled WGS sequence"/>
</dbReference>
<feature type="compositionally biased region" description="Low complexity" evidence="1">
    <location>
        <begin position="556"/>
        <end position="565"/>
    </location>
</feature>
<dbReference type="InterPro" id="IPR013783">
    <property type="entry name" value="Ig-like_fold"/>
</dbReference>
<proteinExistence type="predicted"/>
<feature type="domain" description="Cep192-like" evidence="3">
    <location>
        <begin position="1132"/>
        <end position="1319"/>
    </location>
</feature>
<feature type="compositionally biased region" description="Basic and acidic residues" evidence="1">
    <location>
        <begin position="862"/>
        <end position="885"/>
    </location>
</feature>
<dbReference type="Pfam" id="PF22074">
    <property type="entry name" value="Cep192_D5"/>
    <property type="match status" value="1"/>
</dbReference>
<evidence type="ECO:0000256" key="1">
    <source>
        <dbReference type="SAM" id="MobiDB-lite"/>
    </source>
</evidence>
<gene>
    <name evidence="4" type="ORF">HICCMSTLAB_LOCUS13267</name>
</gene>
<dbReference type="PANTHER" id="PTHR16148">
    <property type="entry name" value="NF-KAPPA-B-REPRESSING FACTOR-RELATED"/>
    <property type="match status" value="1"/>
</dbReference>